<dbReference type="SUPFAM" id="SSF55174">
    <property type="entry name" value="Alpha-L RNA-binding motif"/>
    <property type="match status" value="1"/>
</dbReference>
<evidence type="ECO:0000256" key="7">
    <source>
        <dbReference type="PROSITE-ProRule" id="PRU00182"/>
    </source>
</evidence>
<dbReference type="Pfam" id="PF01479">
    <property type="entry name" value="S4"/>
    <property type="match status" value="1"/>
</dbReference>
<dbReference type="Gene3D" id="3.10.290.10">
    <property type="entry name" value="RNA-binding S4 domain"/>
    <property type="match status" value="1"/>
</dbReference>
<organism evidence="10 11">
    <name type="scientific">Marinospirillum insulare</name>
    <dbReference type="NCBI Taxonomy" id="217169"/>
    <lineage>
        <taxon>Bacteria</taxon>
        <taxon>Pseudomonadati</taxon>
        <taxon>Pseudomonadota</taxon>
        <taxon>Gammaproteobacteria</taxon>
        <taxon>Oceanospirillales</taxon>
        <taxon>Oceanospirillaceae</taxon>
        <taxon>Marinospirillum</taxon>
    </lineage>
</organism>
<feature type="domain" description="RNA-binding S4" evidence="9">
    <location>
        <begin position="23"/>
        <end position="84"/>
    </location>
</feature>
<dbReference type="InterPro" id="IPR006224">
    <property type="entry name" value="PsdUridine_synth_RluA-like_CS"/>
</dbReference>
<evidence type="ECO:0000256" key="2">
    <source>
        <dbReference type="ARBA" id="ARBA00002876"/>
    </source>
</evidence>
<protein>
    <recommendedName>
        <fullName evidence="8">Pseudouridine synthase</fullName>
        <ecNumber evidence="8">5.4.99.-</ecNumber>
    </recommendedName>
</protein>
<evidence type="ECO:0000313" key="11">
    <source>
        <dbReference type="Proteomes" id="UP001156682"/>
    </source>
</evidence>
<dbReference type="SMART" id="SM00363">
    <property type="entry name" value="S4"/>
    <property type="match status" value="1"/>
</dbReference>
<evidence type="ECO:0000256" key="1">
    <source>
        <dbReference type="ARBA" id="ARBA00000381"/>
    </source>
</evidence>
<dbReference type="PANTHER" id="PTHR21600:SF92">
    <property type="entry name" value="RIBOSOMAL LARGE SUBUNIT PSEUDOURIDINE SYNTHASE C"/>
    <property type="match status" value="1"/>
</dbReference>
<accession>A0ABQ6A105</accession>
<dbReference type="CDD" id="cd02869">
    <property type="entry name" value="PseudoU_synth_RluA_like"/>
    <property type="match status" value="1"/>
</dbReference>
<evidence type="ECO:0000256" key="3">
    <source>
        <dbReference type="ARBA" id="ARBA00010876"/>
    </source>
</evidence>
<comment type="catalytic activity">
    <reaction evidence="8">
        <text>a uridine in RNA = a pseudouridine in RNA</text>
        <dbReference type="Rhea" id="RHEA:48348"/>
        <dbReference type="Rhea" id="RHEA-COMP:12068"/>
        <dbReference type="Rhea" id="RHEA-COMP:12069"/>
        <dbReference type="ChEBI" id="CHEBI:65314"/>
        <dbReference type="ChEBI" id="CHEBI:65315"/>
    </reaction>
</comment>
<evidence type="ECO:0000256" key="4">
    <source>
        <dbReference type="ARBA" id="ARBA00022552"/>
    </source>
</evidence>
<keyword evidence="11" id="KW-1185">Reference proteome</keyword>
<dbReference type="EMBL" id="BSOR01000080">
    <property type="protein sequence ID" value="GLR65273.1"/>
    <property type="molecule type" value="Genomic_DNA"/>
</dbReference>
<dbReference type="InterPro" id="IPR036986">
    <property type="entry name" value="S4_RNA-bd_sf"/>
</dbReference>
<gene>
    <name evidence="10" type="primary">rluC</name>
    <name evidence="10" type="ORF">GCM10007878_27120</name>
</gene>
<dbReference type="InterPro" id="IPR020103">
    <property type="entry name" value="PsdUridine_synth_cat_dom_sf"/>
</dbReference>
<comment type="caution">
    <text evidence="10">The sequence shown here is derived from an EMBL/GenBank/DDBJ whole genome shotgun (WGS) entry which is preliminary data.</text>
</comment>
<dbReference type="NCBIfam" id="TIGR00005">
    <property type="entry name" value="rluA_subfam"/>
    <property type="match status" value="1"/>
</dbReference>
<evidence type="ECO:0000256" key="5">
    <source>
        <dbReference type="ARBA" id="ARBA00022884"/>
    </source>
</evidence>
<dbReference type="Proteomes" id="UP001156682">
    <property type="component" value="Unassembled WGS sequence"/>
</dbReference>
<dbReference type="Pfam" id="PF00849">
    <property type="entry name" value="PseudoU_synth_2"/>
    <property type="match status" value="1"/>
</dbReference>
<evidence type="ECO:0000313" key="10">
    <source>
        <dbReference type="EMBL" id="GLR65273.1"/>
    </source>
</evidence>
<proteinExistence type="inferred from homology"/>
<keyword evidence="4" id="KW-0698">rRNA processing</keyword>
<evidence type="ECO:0000256" key="6">
    <source>
        <dbReference type="ARBA" id="ARBA00023235"/>
    </source>
</evidence>
<dbReference type="PANTHER" id="PTHR21600">
    <property type="entry name" value="MITOCHONDRIAL RNA PSEUDOURIDINE SYNTHASE"/>
    <property type="match status" value="1"/>
</dbReference>
<dbReference type="Gene3D" id="3.30.2350.10">
    <property type="entry name" value="Pseudouridine synthase"/>
    <property type="match status" value="1"/>
</dbReference>
<dbReference type="SUPFAM" id="SSF55120">
    <property type="entry name" value="Pseudouridine synthase"/>
    <property type="match status" value="1"/>
</dbReference>
<name>A0ABQ6A105_9GAMM</name>
<evidence type="ECO:0000256" key="8">
    <source>
        <dbReference type="RuleBase" id="RU362028"/>
    </source>
</evidence>
<dbReference type="PROSITE" id="PS01129">
    <property type="entry name" value="PSI_RLU"/>
    <property type="match status" value="1"/>
</dbReference>
<reference evidence="11" key="1">
    <citation type="journal article" date="2019" name="Int. J. Syst. Evol. Microbiol.">
        <title>The Global Catalogue of Microorganisms (GCM) 10K type strain sequencing project: providing services to taxonomists for standard genome sequencing and annotation.</title>
        <authorList>
            <consortium name="The Broad Institute Genomics Platform"/>
            <consortium name="The Broad Institute Genome Sequencing Center for Infectious Disease"/>
            <person name="Wu L."/>
            <person name="Ma J."/>
        </authorList>
    </citation>
    <scope>NUCLEOTIDE SEQUENCE [LARGE SCALE GENOMIC DNA]</scope>
    <source>
        <strain evidence="11">NBRC 100033</strain>
    </source>
</reference>
<dbReference type="InterPro" id="IPR006145">
    <property type="entry name" value="PsdUridine_synth_RsuA/RluA"/>
</dbReference>
<comment type="catalytic activity">
    <reaction evidence="1">
        <text>uridine(955/2504/2580) in 23S rRNA = pseudouridine(955/2504/2580) in 23S rRNA</text>
        <dbReference type="Rhea" id="RHEA:42528"/>
        <dbReference type="Rhea" id="RHEA-COMP:10099"/>
        <dbReference type="Rhea" id="RHEA-COMP:10100"/>
        <dbReference type="ChEBI" id="CHEBI:65314"/>
        <dbReference type="ChEBI" id="CHEBI:65315"/>
        <dbReference type="EC" id="5.4.99.24"/>
    </reaction>
</comment>
<comment type="function">
    <text evidence="2">Responsible for synthesis of pseudouridine from uracil at positions 955, 2504 and 2580 in 23S ribosomal RNA.</text>
</comment>
<comment type="similarity">
    <text evidence="3 8">Belongs to the pseudouridine synthase RluA family.</text>
</comment>
<dbReference type="RefSeq" id="WP_027850958.1">
    <property type="nucleotide sequence ID" value="NZ_BSOR01000080.1"/>
</dbReference>
<dbReference type="CDD" id="cd00165">
    <property type="entry name" value="S4"/>
    <property type="match status" value="1"/>
</dbReference>
<dbReference type="InterPro" id="IPR002942">
    <property type="entry name" value="S4_RNA-bd"/>
</dbReference>
<dbReference type="InterPro" id="IPR050188">
    <property type="entry name" value="RluA_PseudoU_synthase"/>
</dbReference>
<keyword evidence="5 7" id="KW-0694">RNA-binding</keyword>
<sequence length="322" mass="35839">MSSPSTPVVAVSYLEITANAAGQRLDNYLLGQLKGAPKTLIYRIIRKGEVRINKKRAKADTRLKAGDCVRVPPIRLAEKASVTPVGKGLRELLEGEALLFENEQVMVFNKPAGLAVHGGSGVRIGLIEALRQVRPELTSLELVHRLDKDTSGCILLAKSRQALNFLQDQLREKSMGKYYQAWVLGDWPSSLVEINAPIDRASSPSGERRMKVAEFNQGKASLTRFKIIKKQQGLTLIEAEPVTGRTHQIRIHATSAGFPLIGDPKYGKDAINEHFRRAGIPRMFLHARRLEFLDPVTQQRISIEAPLEESWQKVEQVKVGKL</sequence>
<evidence type="ECO:0000259" key="9">
    <source>
        <dbReference type="SMART" id="SM00363"/>
    </source>
</evidence>
<dbReference type="EC" id="5.4.99.-" evidence="8"/>
<keyword evidence="6 8" id="KW-0413">Isomerase</keyword>
<dbReference type="PROSITE" id="PS50889">
    <property type="entry name" value="S4"/>
    <property type="match status" value="1"/>
</dbReference>
<dbReference type="InterPro" id="IPR006225">
    <property type="entry name" value="PsdUridine_synth_RluC/D"/>
</dbReference>